<name>A0A4Z0P114_9BACT</name>
<feature type="domain" description="Cyclic nucleotide-binding" evidence="1">
    <location>
        <begin position="10"/>
        <end position="112"/>
    </location>
</feature>
<gene>
    <name evidence="2" type="ORF">EU556_21265</name>
</gene>
<dbReference type="Proteomes" id="UP000298337">
    <property type="component" value="Unassembled WGS sequence"/>
</dbReference>
<organism evidence="2 3">
    <name type="scientific">Hymenobacter fodinae</name>
    <dbReference type="NCBI Taxonomy" id="2510796"/>
    <lineage>
        <taxon>Bacteria</taxon>
        <taxon>Pseudomonadati</taxon>
        <taxon>Bacteroidota</taxon>
        <taxon>Cytophagia</taxon>
        <taxon>Cytophagales</taxon>
        <taxon>Hymenobacteraceae</taxon>
        <taxon>Hymenobacter</taxon>
    </lineage>
</organism>
<dbReference type="AlphaFoldDB" id="A0A4Z0P114"/>
<dbReference type="CDD" id="cd00038">
    <property type="entry name" value="CAP_ED"/>
    <property type="match status" value="1"/>
</dbReference>
<dbReference type="SUPFAM" id="SSF51206">
    <property type="entry name" value="cAMP-binding domain-like"/>
    <property type="match status" value="1"/>
</dbReference>
<dbReference type="Gene3D" id="2.60.120.10">
    <property type="entry name" value="Jelly Rolls"/>
    <property type="match status" value="1"/>
</dbReference>
<reference evidence="2 3" key="1">
    <citation type="submission" date="2019-04" db="EMBL/GenBank/DDBJ databases">
        <authorList>
            <person name="Feng G."/>
            <person name="Zhang J."/>
            <person name="Zhu H."/>
        </authorList>
    </citation>
    <scope>NUCLEOTIDE SEQUENCE [LARGE SCALE GENOMIC DNA]</scope>
    <source>
        <strain evidence="2 3">92R-1</strain>
    </source>
</reference>
<keyword evidence="3" id="KW-1185">Reference proteome</keyword>
<evidence type="ECO:0000313" key="2">
    <source>
        <dbReference type="EMBL" id="TGE04713.1"/>
    </source>
</evidence>
<dbReference type="RefSeq" id="WP_135436154.1">
    <property type="nucleotide sequence ID" value="NZ_SRLA01000005.1"/>
</dbReference>
<protein>
    <submittedName>
        <fullName evidence="2">Crp/Fnr family transcriptional regulator</fullName>
    </submittedName>
</protein>
<comment type="caution">
    <text evidence="2">The sequence shown here is derived from an EMBL/GenBank/DDBJ whole genome shotgun (WGS) entry which is preliminary data.</text>
</comment>
<dbReference type="SMART" id="SM00100">
    <property type="entry name" value="cNMP"/>
    <property type="match status" value="1"/>
</dbReference>
<evidence type="ECO:0000259" key="1">
    <source>
        <dbReference type="PROSITE" id="PS50042"/>
    </source>
</evidence>
<dbReference type="OrthoDB" id="680421at2"/>
<dbReference type="PROSITE" id="PS50042">
    <property type="entry name" value="CNMP_BINDING_3"/>
    <property type="match status" value="1"/>
</dbReference>
<accession>A0A4Z0P114</accession>
<proteinExistence type="predicted"/>
<sequence>MDNLLAVCDAIHPLSESLRTALRQLAQREELTKQQHLLQAGQVANRIYFLETGVVRGYYLKDGKEMTSWFTKEGDFVISILSFFSGQPSHEYIQALTPCVVWTLGHSHLQELYSRFPEFNFIGRTLTEKYYVLSEQRALHLRMYSAAERYDQLQQDFPDIFQRVPLKLIASHLRLTPETLSRLRARRT</sequence>
<evidence type="ECO:0000313" key="3">
    <source>
        <dbReference type="Proteomes" id="UP000298337"/>
    </source>
</evidence>
<dbReference type="Pfam" id="PF00027">
    <property type="entry name" value="cNMP_binding"/>
    <property type="match status" value="1"/>
</dbReference>
<dbReference type="InterPro" id="IPR018490">
    <property type="entry name" value="cNMP-bd_dom_sf"/>
</dbReference>
<dbReference type="InterPro" id="IPR000595">
    <property type="entry name" value="cNMP-bd_dom"/>
</dbReference>
<dbReference type="InterPro" id="IPR014710">
    <property type="entry name" value="RmlC-like_jellyroll"/>
</dbReference>
<dbReference type="EMBL" id="SRLA01000005">
    <property type="protein sequence ID" value="TGE04713.1"/>
    <property type="molecule type" value="Genomic_DNA"/>
</dbReference>